<dbReference type="AlphaFoldDB" id="A0A6J4TXT3"/>
<dbReference type="EMBL" id="CADCWE010000083">
    <property type="protein sequence ID" value="CAA9535205.1"/>
    <property type="molecule type" value="Genomic_DNA"/>
</dbReference>
<name>A0A6J4TXT3_9BACT</name>
<protein>
    <submittedName>
        <fullName evidence="2">Mobile element protein</fullName>
    </submittedName>
</protein>
<feature type="region of interest" description="Disordered" evidence="1">
    <location>
        <begin position="223"/>
        <end position="243"/>
    </location>
</feature>
<organism evidence="2">
    <name type="scientific">uncultured Thermomicrobiales bacterium</name>
    <dbReference type="NCBI Taxonomy" id="1645740"/>
    <lineage>
        <taxon>Bacteria</taxon>
        <taxon>Pseudomonadati</taxon>
        <taxon>Thermomicrobiota</taxon>
        <taxon>Thermomicrobia</taxon>
        <taxon>Thermomicrobiales</taxon>
        <taxon>environmental samples</taxon>
    </lineage>
</organism>
<reference evidence="2" key="1">
    <citation type="submission" date="2020-02" db="EMBL/GenBank/DDBJ databases">
        <authorList>
            <person name="Meier V. D."/>
        </authorList>
    </citation>
    <scope>NUCLEOTIDE SEQUENCE</scope>
    <source>
        <strain evidence="2">AVDCRST_MAG73</strain>
    </source>
</reference>
<proteinExistence type="predicted"/>
<gene>
    <name evidence="2" type="ORF">AVDCRST_MAG73-1323</name>
</gene>
<feature type="region of interest" description="Disordered" evidence="1">
    <location>
        <begin position="53"/>
        <end position="117"/>
    </location>
</feature>
<evidence type="ECO:0000256" key="1">
    <source>
        <dbReference type="SAM" id="MobiDB-lite"/>
    </source>
</evidence>
<evidence type="ECO:0000313" key="2">
    <source>
        <dbReference type="EMBL" id="CAA9535205.1"/>
    </source>
</evidence>
<sequence>MAKSIVEWRQDHRRRACLPHCHPYVQRSLQSDNNARPRVLTAGHIAASLYVLKHPTPAGTRGTPKTEQSDAGDGEEGAALGSIHPRSGGIRSERPRARWAVAGPADQRRKPAAAIDPVDQRQCCSLRRRSLSVNPPGGRQAPSWATGVLSPAAPLRRRHRLDRSFGRKTPTAAQAVVGVLSFNAGAVPDSFPGVLFADMGAPARTPESPIPALGRRRCRRLCSSRRTRSRTIGASGSVSSRSP</sequence>
<accession>A0A6J4TXT3</accession>